<reference evidence="5" key="1">
    <citation type="journal article" date="2020" name="bioRxiv">
        <title>A rank-normalized archaeal taxonomy based on genome phylogeny resolves widespread incomplete and uneven classifications.</title>
        <authorList>
            <person name="Rinke C."/>
            <person name="Chuvochina M."/>
            <person name="Mussig A.J."/>
            <person name="Chaumeil P.-A."/>
            <person name="Waite D.W."/>
            <person name="Whitman W.B."/>
            <person name="Parks D.H."/>
            <person name="Hugenholtz P."/>
        </authorList>
    </citation>
    <scope>NUCLEOTIDE SEQUENCE</scope>
    <source>
        <strain evidence="5">UBA10011</strain>
    </source>
</reference>
<dbReference type="GO" id="GO:0042597">
    <property type="term" value="C:periplasmic space"/>
    <property type="evidence" value="ECO:0007669"/>
    <property type="project" value="UniProtKB-SubCell"/>
</dbReference>
<dbReference type="InterPro" id="IPR005948">
    <property type="entry name" value="ThiB-like"/>
</dbReference>
<dbReference type="GO" id="GO:0030975">
    <property type="term" value="F:thiamine binding"/>
    <property type="evidence" value="ECO:0007669"/>
    <property type="project" value="InterPro"/>
</dbReference>
<evidence type="ECO:0000256" key="1">
    <source>
        <dbReference type="ARBA" id="ARBA00004418"/>
    </source>
</evidence>
<dbReference type="Gene3D" id="3.40.190.10">
    <property type="entry name" value="Periplasmic binding protein-like II"/>
    <property type="match status" value="2"/>
</dbReference>
<dbReference type="Proteomes" id="UP000577419">
    <property type="component" value="Unassembled WGS sequence"/>
</dbReference>
<comment type="caution">
    <text evidence="5">The sequence shown here is derived from an EMBL/GenBank/DDBJ whole genome shotgun (WGS) entry which is preliminary data.</text>
</comment>
<dbReference type="EMBL" id="DUFG01000018">
    <property type="protein sequence ID" value="HIH08521.1"/>
    <property type="molecule type" value="Genomic_DNA"/>
</dbReference>
<dbReference type="GO" id="GO:0030976">
    <property type="term" value="F:thiamine pyrophosphate binding"/>
    <property type="evidence" value="ECO:0007669"/>
    <property type="project" value="TreeGrafter"/>
</dbReference>
<dbReference type="AlphaFoldDB" id="A0A7J4ISM1"/>
<sequence length="337" mass="37686">MKKTISLLLVALFLFFGCTAPQPQEKTLTIYTYDSMVSEYGLGPKVVPKFEEECGCKVNMVALGDAGQVLNRAIIEKNNPKADVIIGVDNSLASKAIEAGIFEPFVPSNFGIVPQDLRFDATNSLIPFDYGFIAFVYDSEKVGFEPKSFEDLLRPELEKKIVVENPRTSSPGLALLLWTVAVYGDPGYKDYWEKLKPNILTVTPGWDEAAGMFRAGEAPIYLSYATSPPYYVEFEGITTFRVATFEEGHYLQVEGMGLVKGAKNRELAKQFIEFALTESFQEEIPLNQFMFPVNQEAELPPAFDYAARPSKKVLLDDALAEEKQEGWIAEWEKIMSS</sequence>
<dbReference type="PANTHER" id="PTHR30006">
    <property type="entry name" value="THIAMINE-BINDING PERIPLASMIC PROTEIN-RELATED"/>
    <property type="match status" value="1"/>
</dbReference>
<protein>
    <submittedName>
        <fullName evidence="5">Thiamine ABC transporter substrate-binding protein</fullName>
    </submittedName>
</protein>
<evidence type="ECO:0000313" key="7">
    <source>
        <dbReference type="Proteomes" id="UP000577419"/>
    </source>
</evidence>
<dbReference type="PANTHER" id="PTHR30006:SF3">
    <property type="entry name" value="THIAMINE-BINDING PERIPLASMIC PROTEIN"/>
    <property type="match status" value="1"/>
</dbReference>
<evidence type="ECO:0000313" key="5">
    <source>
        <dbReference type="EMBL" id="HIH08521.1"/>
    </source>
</evidence>
<evidence type="ECO:0000256" key="3">
    <source>
        <dbReference type="ARBA" id="ARBA00022729"/>
    </source>
</evidence>
<keyword evidence="2" id="KW-0813">Transport</keyword>
<evidence type="ECO:0000313" key="6">
    <source>
        <dbReference type="EMBL" id="MBS3059460.1"/>
    </source>
</evidence>
<accession>A0A7J4ISM1</accession>
<dbReference type="Proteomes" id="UP000683213">
    <property type="component" value="Unassembled WGS sequence"/>
</dbReference>
<name>A0A7J4ISM1_9ARCH</name>
<comment type="subcellular location">
    <subcellularLocation>
        <location evidence="1">Periplasm</location>
    </subcellularLocation>
</comment>
<evidence type="ECO:0000256" key="2">
    <source>
        <dbReference type="ARBA" id="ARBA00022448"/>
    </source>
</evidence>
<dbReference type="SUPFAM" id="SSF53850">
    <property type="entry name" value="Periplasmic binding protein-like II"/>
    <property type="match status" value="1"/>
</dbReference>
<dbReference type="EMBL" id="JAGVWF010000047">
    <property type="protein sequence ID" value="MBS3059460.1"/>
    <property type="molecule type" value="Genomic_DNA"/>
</dbReference>
<reference evidence="6" key="3">
    <citation type="submission" date="2021-05" db="EMBL/GenBank/DDBJ databases">
        <title>Protein family content uncovers lineage relationships and bacterial pathway maintenance mechanisms in DPANN archaea.</title>
        <authorList>
            <person name="Castelle C.J."/>
            <person name="Meheust R."/>
            <person name="Jaffe A.L."/>
            <person name="Seitz K."/>
            <person name="Gong X."/>
            <person name="Baker B.J."/>
            <person name="Banfield J.F."/>
        </authorList>
    </citation>
    <scope>NUCLEOTIDE SEQUENCE</scope>
    <source>
        <strain evidence="6">RIFCSPHIGHO2_01_FULL_GW2011_AR10_43_9</strain>
    </source>
</reference>
<keyword evidence="4" id="KW-0574">Periplasm</keyword>
<dbReference type="NCBIfam" id="TIGR01254">
    <property type="entry name" value="sfuA"/>
    <property type="match status" value="1"/>
</dbReference>
<keyword evidence="3" id="KW-0732">Signal</keyword>
<proteinExistence type="predicted"/>
<reference evidence="6" key="2">
    <citation type="submission" date="2021-03" db="EMBL/GenBank/DDBJ databases">
        <authorList>
            <person name="Jaffe A."/>
        </authorList>
    </citation>
    <scope>NUCLEOTIDE SEQUENCE</scope>
    <source>
        <strain evidence="6">RIFCSPHIGHO2_01_FULL_GW2011_AR10_43_9</strain>
    </source>
</reference>
<evidence type="ECO:0000256" key="4">
    <source>
        <dbReference type="ARBA" id="ARBA00022764"/>
    </source>
</evidence>
<dbReference type="GO" id="GO:0015888">
    <property type="term" value="P:thiamine transport"/>
    <property type="evidence" value="ECO:0007669"/>
    <property type="project" value="InterPro"/>
</dbReference>
<dbReference type="CDD" id="cd13545">
    <property type="entry name" value="PBP2_TbpA"/>
    <property type="match status" value="1"/>
</dbReference>
<dbReference type="Pfam" id="PF13343">
    <property type="entry name" value="SBP_bac_6"/>
    <property type="match status" value="1"/>
</dbReference>
<gene>
    <name evidence="5" type="ORF">HA237_04070</name>
    <name evidence="6" type="ORF">J4224_03500</name>
</gene>
<organism evidence="5 7">
    <name type="scientific">Candidatus Iainarchaeum sp</name>
    <dbReference type="NCBI Taxonomy" id="3101447"/>
    <lineage>
        <taxon>Archaea</taxon>
        <taxon>Candidatus Iainarchaeota</taxon>
        <taxon>Candidatus Iainarchaeia</taxon>
        <taxon>Candidatus Iainarchaeales</taxon>
        <taxon>Candidatus Iainarchaeaceae</taxon>
        <taxon>Candidatus Iainarchaeum</taxon>
    </lineage>
</organism>
<dbReference type="PROSITE" id="PS51257">
    <property type="entry name" value="PROKAR_LIPOPROTEIN"/>
    <property type="match status" value="1"/>
</dbReference>